<dbReference type="Pfam" id="PF05193">
    <property type="entry name" value="Peptidase_M16_C"/>
    <property type="match status" value="1"/>
</dbReference>
<name>A0A9D5K9Y4_UNCW3</name>
<proteinExistence type="inferred from homology"/>
<evidence type="ECO:0000256" key="6">
    <source>
        <dbReference type="ARBA" id="ARBA00023049"/>
    </source>
</evidence>
<evidence type="ECO:0000256" key="3">
    <source>
        <dbReference type="ARBA" id="ARBA00022723"/>
    </source>
</evidence>
<dbReference type="InterPro" id="IPR050626">
    <property type="entry name" value="Peptidase_M16"/>
</dbReference>
<dbReference type="EMBL" id="WJKJ01000261">
    <property type="protein sequence ID" value="MBD3365116.1"/>
    <property type="molecule type" value="Genomic_DNA"/>
</dbReference>
<keyword evidence="3" id="KW-0479">Metal-binding</keyword>
<evidence type="ECO:0000259" key="9">
    <source>
        <dbReference type="Pfam" id="PF05193"/>
    </source>
</evidence>
<gene>
    <name evidence="10" type="ORF">GF359_07865</name>
</gene>
<dbReference type="GO" id="GO:0006508">
    <property type="term" value="P:proteolysis"/>
    <property type="evidence" value="ECO:0007669"/>
    <property type="project" value="UniProtKB-KW"/>
</dbReference>
<dbReference type="PROSITE" id="PS00143">
    <property type="entry name" value="INSULINASE"/>
    <property type="match status" value="1"/>
</dbReference>
<comment type="similarity">
    <text evidence="1 7">Belongs to the peptidase M16 family.</text>
</comment>
<comment type="caution">
    <text evidence="10">The sequence shown here is derived from an EMBL/GenBank/DDBJ whole genome shotgun (WGS) entry which is preliminary data.</text>
</comment>
<feature type="domain" description="Peptidase M16 N-terminal" evidence="8">
    <location>
        <begin position="144"/>
        <end position="238"/>
    </location>
</feature>
<sequence length="492" mass="55862">MNKIIKGILLTAVLVLPVGADVSSEMVNRVVEHELENGMRFLIFERHDAPLVSMVIAVRAGSVNEVTNKTGLAHFLEHLAFKGTETIGTTNYRKERKKLEDLDAAFQAYYNAVESGAGDSTVRVLHDEFKEKQAVASEYVVQGEFSNIYERNGGVGLNASTSYDYTRYYITLPSNRFELWCAMESDRLTNPVFRELYSERDVILEERRMRTDNSPAGLFYEEFNSVSYKAHPYGEPIIGHFSDMKNLARSDVRDFYRTYYVPQNITAAIVGDVEAEKIIPVIDEYFSPIPAKPEPPELITVEPPQPGIRRVKMDIGRRPMLYMLFPTVPEGHPDEIALDLLASVIGQGQTSRLYRKLVEDEKLATYIYASHGTRLYSGFLFFGAGPTEQTTPEELEQAILDELQTLPENPITRTELDAALARWEVSLYDYISSNYYMAYLLATSDQGNEGWQYIFTSIREAKKITPEEVMETADKYINPDTRSVGIMEVEND</sequence>
<evidence type="ECO:0000256" key="7">
    <source>
        <dbReference type="RuleBase" id="RU004447"/>
    </source>
</evidence>
<evidence type="ECO:0000256" key="1">
    <source>
        <dbReference type="ARBA" id="ARBA00007261"/>
    </source>
</evidence>
<dbReference type="SUPFAM" id="SSF63411">
    <property type="entry name" value="LuxS/MPP-like metallohydrolase"/>
    <property type="match status" value="2"/>
</dbReference>
<keyword evidence="5" id="KW-0862">Zinc</keyword>
<dbReference type="Pfam" id="PF00675">
    <property type="entry name" value="Peptidase_M16"/>
    <property type="match status" value="2"/>
</dbReference>
<accession>A0A9D5K9Y4</accession>
<dbReference type="InterPro" id="IPR007863">
    <property type="entry name" value="Peptidase_M16_C"/>
</dbReference>
<dbReference type="InterPro" id="IPR011249">
    <property type="entry name" value="Metalloenz_LuxS/M16"/>
</dbReference>
<feature type="domain" description="Peptidase M16 N-terminal" evidence="8">
    <location>
        <begin position="46"/>
        <end position="99"/>
    </location>
</feature>
<dbReference type="InterPro" id="IPR011765">
    <property type="entry name" value="Pept_M16_N"/>
</dbReference>
<organism evidence="10 11">
    <name type="scientific">candidate division WOR-3 bacterium</name>
    <dbReference type="NCBI Taxonomy" id="2052148"/>
    <lineage>
        <taxon>Bacteria</taxon>
        <taxon>Bacteria division WOR-3</taxon>
    </lineage>
</organism>
<evidence type="ECO:0000256" key="4">
    <source>
        <dbReference type="ARBA" id="ARBA00022801"/>
    </source>
</evidence>
<dbReference type="PANTHER" id="PTHR43690">
    <property type="entry name" value="NARDILYSIN"/>
    <property type="match status" value="1"/>
</dbReference>
<dbReference type="GO" id="GO:0046872">
    <property type="term" value="F:metal ion binding"/>
    <property type="evidence" value="ECO:0007669"/>
    <property type="project" value="UniProtKB-KW"/>
</dbReference>
<dbReference type="InterPro" id="IPR001431">
    <property type="entry name" value="Pept_M16_Zn_BS"/>
</dbReference>
<dbReference type="PANTHER" id="PTHR43690:SF17">
    <property type="entry name" value="PROTEIN YHJJ"/>
    <property type="match status" value="1"/>
</dbReference>
<evidence type="ECO:0000313" key="10">
    <source>
        <dbReference type="EMBL" id="MBD3365116.1"/>
    </source>
</evidence>
<reference evidence="10" key="1">
    <citation type="submission" date="2019-11" db="EMBL/GenBank/DDBJ databases">
        <title>Microbial mats filling the niche in hypersaline microbial mats.</title>
        <authorList>
            <person name="Wong H.L."/>
            <person name="Macleod F.I."/>
            <person name="White R.A. III"/>
            <person name="Burns B.P."/>
        </authorList>
    </citation>
    <scope>NUCLEOTIDE SEQUENCE</scope>
    <source>
        <strain evidence="10">Bin_327</strain>
    </source>
</reference>
<keyword evidence="4" id="KW-0378">Hydrolase</keyword>
<protein>
    <submittedName>
        <fullName evidence="10">Insulinase family protein</fullName>
    </submittedName>
</protein>
<keyword evidence="2" id="KW-0645">Protease</keyword>
<feature type="domain" description="Peptidase M16 C-terminal" evidence="9">
    <location>
        <begin position="247"/>
        <end position="421"/>
    </location>
</feature>
<keyword evidence="6" id="KW-0482">Metalloprotease</keyword>
<evidence type="ECO:0000259" key="8">
    <source>
        <dbReference type="Pfam" id="PF00675"/>
    </source>
</evidence>
<evidence type="ECO:0000256" key="5">
    <source>
        <dbReference type="ARBA" id="ARBA00022833"/>
    </source>
</evidence>
<dbReference type="Proteomes" id="UP000630660">
    <property type="component" value="Unassembled WGS sequence"/>
</dbReference>
<evidence type="ECO:0000313" key="11">
    <source>
        <dbReference type="Proteomes" id="UP000630660"/>
    </source>
</evidence>
<dbReference type="AlphaFoldDB" id="A0A9D5K9Y4"/>
<evidence type="ECO:0000256" key="2">
    <source>
        <dbReference type="ARBA" id="ARBA00022670"/>
    </source>
</evidence>
<dbReference type="Gene3D" id="3.30.830.10">
    <property type="entry name" value="Metalloenzyme, LuxS/M16 peptidase-like"/>
    <property type="match status" value="2"/>
</dbReference>
<dbReference type="GO" id="GO:0004222">
    <property type="term" value="F:metalloendopeptidase activity"/>
    <property type="evidence" value="ECO:0007669"/>
    <property type="project" value="InterPro"/>
</dbReference>